<reference evidence="3" key="1">
    <citation type="submission" date="2022-01" db="EMBL/GenBank/DDBJ databases">
        <title>Comparative genomics reveals a dynamic genome evolution in the ectomycorrhizal milk-cap (Lactarius) mushrooms.</title>
        <authorList>
            <consortium name="DOE Joint Genome Institute"/>
            <person name="Lebreton A."/>
            <person name="Tang N."/>
            <person name="Kuo A."/>
            <person name="LaButti K."/>
            <person name="Drula E."/>
            <person name="Barry K."/>
            <person name="Clum A."/>
            <person name="Lipzen A."/>
            <person name="Mousain D."/>
            <person name="Ng V."/>
            <person name="Wang R."/>
            <person name="Wang X."/>
            <person name="Dai Y."/>
            <person name="Henrissat B."/>
            <person name="Grigoriev I.V."/>
            <person name="Guerin-Laguette A."/>
            <person name="Yu F."/>
            <person name="Martin F.M."/>
        </authorList>
    </citation>
    <scope>NUCLEOTIDE SEQUENCE</scope>
    <source>
        <strain evidence="3">QP</strain>
    </source>
</reference>
<dbReference type="Gene3D" id="2.60.120.1160">
    <property type="match status" value="1"/>
</dbReference>
<evidence type="ECO:0000256" key="1">
    <source>
        <dbReference type="SAM" id="SignalP"/>
    </source>
</evidence>
<organism evidence="3 4">
    <name type="scientific">Lactarius akahatsu</name>
    <dbReference type="NCBI Taxonomy" id="416441"/>
    <lineage>
        <taxon>Eukaryota</taxon>
        <taxon>Fungi</taxon>
        <taxon>Dikarya</taxon>
        <taxon>Basidiomycota</taxon>
        <taxon>Agaricomycotina</taxon>
        <taxon>Agaricomycetes</taxon>
        <taxon>Russulales</taxon>
        <taxon>Russulaceae</taxon>
        <taxon>Lactarius</taxon>
    </lineage>
</organism>
<evidence type="ECO:0000313" key="3">
    <source>
        <dbReference type="EMBL" id="KAH8983910.1"/>
    </source>
</evidence>
<dbReference type="PANTHER" id="PTHR34612:SF2">
    <property type="entry name" value="GLYCOSIDE HYDROLASE 131 CATALYTIC N-TERMINAL DOMAIN-CONTAINING PROTEIN"/>
    <property type="match status" value="1"/>
</dbReference>
<comment type="caution">
    <text evidence="3">The sequence shown here is derived from an EMBL/GenBank/DDBJ whole genome shotgun (WGS) entry which is preliminary data.</text>
</comment>
<protein>
    <recommendedName>
        <fullName evidence="2">Glycoside hydrolase 131 catalytic N-terminal domain-containing protein</fullName>
    </recommendedName>
</protein>
<evidence type="ECO:0000259" key="2">
    <source>
        <dbReference type="Pfam" id="PF18271"/>
    </source>
</evidence>
<dbReference type="Proteomes" id="UP001201163">
    <property type="component" value="Unassembled WGS sequence"/>
</dbReference>
<name>A0AAD4Q4L1_9AGAM</name>
<dbReference type="Pfam" id="PF18271">
    <property type="entry name" value="GH131_N"/>
    <property type="match status" value="1"/>
</dbReference>
<accession>A0AAD4Q4L1</accession>
<feature type="signal peptide" evidence="1">
    <location>
        <begin position="1"/>
        <end position="19"/>
    </location>
</feature>
<dbReference type="PANTHER" id="PTHR34612">
    <property type="entry name" value="GH131_N DOMAIN-CONTAINING PROTEIN"/>
    <property type="match status" value="1"/>
</dbReference>
<proteinExistence type="predicted"/>
<dbReference type="InterPro" id="IPR041524">
    <property type="entry name" value="GH131_N"/>
</dbReference>
<feature type="chain" id="PRO_5042079937" description="Glycoside hydrolase 131 catalytic N-terminal domain-containing protein" evidence="1">
    <location>
        <begin position="20"/>
        <end position="314"/>
    </location>
</feature>
<dbReference type="AlphaFoldDB" id="A0AAD4Q4L1"/>
<dbReference type="EMBL" id="JAKELL010000082">
    <property type="protein sequence ID" value="KAH8983910.1"/>
    <property type="molecule type" value="Genomic_DNA"/>
</dbReference>
<sequence>MLLLSFFAFALGLDSSVWATPVRRASPILYDGRAPSNITGADLDQSKGPYLAAVKGSKNASQYFQFLGNNPPPTPLWTPVQEQAIQATIDNSSVFTPGSNPPQFGFRRGELIAQPDQTGNRTAFNAQIESGLTAFHFSVQADSQQQLNFKHEYQPLFIEPNDGTHVFDLQTGTPFNTTVSDADARMLRIRSHSGNVLFQTPFAENTWHNFAVAVDWDKLTLQAFYSQNACDLKAVTKVEDNSSAAKGPNGQGDFHFGLLKLPLINPADSPADQADVSHKGTQEGTTESILYSGVFIESAQNGVSIGNGKTVPIG</sequence>
<evidence type="ECO:0000313" key="4">
    <source>
        <dbReference type="Proteomes" id="UP001201163"/>
    </source>
</evidence>
<gene>
    <name evidence="3" type="ORF">EDB92DRAFT_1819284</name>
</gene>
<keyword evidence="1" id="KW-0732">Signal</keyword>
<feature type="domain" description="Glycoside hydrolase 131 catalytic N-terminal" evidence="2">
    <location>
        <begin position="28"/>
        <end position="302"/>
    </location>
</feature>
<keyword evidence="4" id="KW-1185">Reference proteome</keyword>